<evidence type="ECO:0000313" key="1">
    <source>
        <dbReference type="EMBL" id="SVB13801.1"/>
    </source>
</evidence>
<accession>A0A382BJT3</accession>
<feature type="non-terminal residue" evidence="1">
    <location>
        <position position="31"/>
    </location>
</feature>
<dbReference type="EMBL" id="UINC01030048">
    <property type="protein sequence ID" value="SVB13801.1"/>
    <property type="molecule type" value="Genomic_DNA"/>
</dbReference>
<sequence>MVGQIIGMNYSGSITDVAGITVGHHTGLENG</sequence>
<organism evidence="1">
    <name type="scientific">marine metagenome</name>
    <dbReference type="NCBI Taxonomy" id="408172"/>
    <lineage>
        <taxon>unclassified sequences</taxon>
        <taxon>metagenomes</taxon>
        <taxon>ecological metagenomes</taxon>
    </lineage>
</organism>
<protein>
    <submittedName>
        <fullName evidence="1">Uncharacterized protein</fullName>
    </submittedName>
</protein>
<dbReference type="AlphaFoldDB" id="A0A382BJT3"/>
<reference evidence="1" key="1">
    <citation type="submission" date="2018-05" db="EMBL/GenBank/DDBJ databases">
        <authorList>
            <person name="Lanie J.A."/>
            <person name="Ng W.-L."/>
            <person name="Kazmierczak K.M."/>
            <person name="Andrzejewski T.M."/>
            <person name="Davidsen T.M."/>
            <person name="Wayne K.J."/>
            <person name="Tettelin H."/>
            <person name="Glass J.I."/>
            <person name="Rusch D."/>
            <person name="Podicherti R."/>
            <person name="Tsui H.-C.T."/>
            <person name="Winkler M.E."/>
        </authorList>
    </citation>
    <scope>NUCLEOTIDE SEQUENCE</scope>
</reference>
<name>A0A382BJT3_9ZZZZ</name>
<gene>
    <name evidence="1" type="ORF">METZ01_LOCUS166655</name>
</gene>
<proteinExistence type="predicted"/>